<evidence type="ECO:0000313" key="9">
    <source>
        <dbReference type="EMBL" id="PRW44871.1"/>
    </source>
</evidence>
<dbReference type="PANTHER" id="PTHR12889">
    <property type="entry name" value="GAMMA-SECRETASE SUBUNIT APH-1"/>
    <property type="match status" value="1"/>
</dbReference>
<feature type="transmembrane region" description="Helical" evidence="8">
    <location>
        <begin position="32"/>
        <end position="53"/>
    </location>
</feature>
<name>A0A2P6TKQ2_CHLSO</name>
<sequence length="275" mass="28711">MGAASFTGLLFLGCGPLATVFVLCLASKSFLVLLALGSAFYWLCTLLLISALFRAWAPLEPSPGPYVGLLLVAVLIQELARVGIWRFHLLSCRVLNRIAQEQRDAPLSVADRFGLALAYGFSHGAVHSAFFFAAWLPLALGDGTIYSAACPQLSFYTVGALSTLGMAALLTGGMVLWLDGLERRDAKQAALAPATHLAAALLTLANFANDGCLATVPLLLAGGAAVAAAAGRRWWQRTTTVPRLAAGLGSRQSQGVEVAPSSSAGDPDAALDRGR</sequence>
<comment type="caution">
    <text evidence="9">The sequence shown here is derived from an EMBL/GenBank/DDBJ whole genome shotgun (WGS) entry which is preliminary data.</text>
</comment>
<gene>
    <name evidence="9" type="ORF">C2E21_6259</name>
</gene>
<feature type="transmembrane region" description="Helical" evidence="8">
    <location>
        <begin position="214"/>
        <end position="235"/>
    </location>
</feature>
<keyword evidence="10" id="KW-1185">Reference proteome</keyword>
<feature type="transmembrane region" description="Helical" evidence="8">
    <location>
        <begin position="6"/>
        <end position="25"/>
    </location>
</feature>
<evidence type="ECO:0000256" key="7">
    <source>
        <dbReference type="SAM" id="MobiDB-lite"/>
    </source>
</evidence>
<dbReference type="GO" id="GO:0016485">
    <property type="term" value="P:protein processing"/>
    <property type="evidence" value="ECO:0007669"/>
    <property type="project" value="InterPro"/>
</dbReference>
<evidence type="ECO:0000256" key="2">
    <source>
        <dbReference type="ARBA" id="ARBA00005577"/>
    </source>
</evidence>
<evidence type="ECO:0000256" key="4">
    <source>
        <dbReference type="ARBA" id="ARBA00022976"/>
    </source>
</evidence>
<reference evidence="9 10" key="1">
    <citation type="journal article" date="2018" name="Plant J.">
        <title>Genome sequences of Chlorella sorokiniana UTEX 1602 and Micractinium conductrix SAG 241.80: implications to maltose excretion by a green alga.</title>
        <authorList>
            <person name="Arriola M.B."/>
            <person name="Velmurugan N."/>
            <person name="Zhang Y."/>
            <person name="Plunkett M.H."/>
            <person name="Hondzo H."/>
            <person name="Barney B.M."/>
        </authorList>
    </citation>
    <scope>NUCLEOTIDE SEQUENCE [LARGE SCALE GENOMIC DNA]</scope>
    <source>
        <strain evidence="10">UTEX 1602</strain>
    </source>
</reference>
<dbReference type="EMBL" id="LHPG02000012">
    <property type="protein sequence ID" value="PRW44871.1"/>
    <property type="molecule type" value="Genomic_DNA"/>
</dbReference>
<feature type="region of interest" description="Disordered" evidence="7">
    <location>
        <begin position="251"/>
        <end position="275"/>
    </location>
</feature>
<organism evidence="9 10">
    <name type="scientific">Chlorella sorokiniana</name>
    <name type="common">Freshwater green alga</name>
    <dbReference type="NCBI Taxonomy" id="3076"/>
    <lineage>
        <taxon>Eukaryota</taxon>
        <taxon>Viridiplantae</taxon>
        <taxon>Chlorophyta</taxon>
        <taxon>core chlorophytes</taxon>
        <taxon>Trebouxiophyceae</taxon>
        <taxon>Chlorellales</taxon>
        <taxon>Chlorellaceae</taxon>
        <taxon>Chlorella clade</taxon>
        <taxon>Chlorella</taxon>
    </lineage>
</organism>
<evidence type="ECO:0000256" key="6">
    <source>
        <dbReference type="ARBA" id="ARBA00023136"/>
    </source>
</evidence>
<proteinExistence type="inferred from homology"/>
<keyword evidence="5 8" id="KW-1133">Transmembrane helix</keyword>
<feature type="transmembrane region" description="Helical" evidence="8">
    <location>
        <begin position="155"/>
        <end position="178"/>
    </location>
</feature>
<keyword evidence="3 8" id="KW-0812">Transmembrane</keyword>
<comment type="similarity">
    <text evidence="2">Belongs to the APH-1 family.</text>
</comment>
<feature type="transmembrane region" description="Helical" evidence="8">
    <location>
        <begin position="65"/>
        <end position="84"/>
    </location>
</feature>
<keyword evidence="6 8" id="KW-0472">Membrane</keyword>
<dbReference type="InterPro" id="IPR009294">
    <property type="entry name" value="Aph-1"/>
</dbReference>
<evidence type="ECO:0000256" key="3">
    <source>
        <dbReference type="ARBA" id="ARBA00022692"/>
    </source>
</evidence>
<evidence type="ECO:0000256" key="1">
    <source>
        <dbReference type="ARBA" id="ARBA00004141"/>
    </source>
</evidence>
<evidence type="ECO:0000256" key="8">
    <source>
        <dbReference type="SAM" id="Phobius"/>
    </source>
</evidence>
<evidence type="ECO:0000313" key="10">
    <source>
        <dbReference type="Proteomes" id="UP000239899"/>
    </source>
</evidence>
<dbReference type="Proteomes" id="UP000239899">
    <property type="component" value="Unassembled WGS sequence"/>
</dbReference>
<dbReference type="GO" id="GO:0007219">
    <property type="term" value="P:Notch signaling pathway"/>
    <property type="evidence" value="ECO:0007669"/>
    <property type="project" value="UniProtKB-KW"/>
</dbReference>
<feature type="transmembrane region" description="Helical" evidence="8">
    <location>
        <begin position="190"/>
        <end position="208"/>
    </location>
</feature>
<dbReference type="GO" id="GO:0016020">
    <property type="term" value="C:membrane"/>
    <property type="evidence" value="ECO:0007669"/>
    <property type="project" value="UniProtKB-SubCell"/>
</dbReference>
<keyword evidence="4" id="KW-0914">Notch signaling pathway</keyword>
<protein>
    <submittedName>
        <fullName evidence="9">Gamma-secretase subunit APH1-like</fullName>
    </submittedName>
</protein>
<evidence type="ECO:0000256" key="5">
    <source>
        <dbReference type="ARBA" id="ARBA00022989"/>
    </source>
</evidence>
<feature type="compositionally biased region" description="Low complexity" evidence="7">
    <location>
        <begin position="259"/>
        <end position="268"/>
    </location>
</feature>
<dbReference type="STRING" id="3076.A0A2P6TKQ2"/>
<dbReference type="Pfam" id="PF06105">
    <property type="entry name" value="Aph-1"/>
    <property type="match status" value="1"/>
</dbReference>
<dbReference type="AlphaFoldDB" id="A0A2P6TKQ2"/>
<comment type="subcellular location">
    <subcellularLocation>
        <location evidence="1">Membrane</location>
        <topology evidence="1">Multi-pass membrane protein</topology>
    </subcellularLocation>
</comment>
<accession>A0A2P6TKQ2</accession>
<feature type="transmembrane region" description="Helical" evidence="8">
    <location>
        <begin position="113"/>
        <end position="135"/>
    </location>
</feature>
<dbReference type="OrthoDB" id="6507463at2759"/>